<dbReference type="SUPFAM" id="SSF48097">
    <property type="entry name" value="Regulator of G-protein signaling, RGS"/>
    <property type="match status" value="1"/>
</dbReference>
<dbReference type="Gene3D" id="1.10.196.10">
    <property type="match status" value="1"/>
</dbReference>
<dbReference type="AlphaFoldDB" id="A0A183TMH0"/>
<sequence length="165" mass="17305">LSNPSSRTFENAQKRIQALMERDSYRRFLRSDLYATLLNEAKQAAKALAASARKNAKINASGSPADSAVAGGSRFKFSPFKALGTSHKGLGTDLPGVLAAAADAEAGINSVQDLQLLGLSTSRHMQNRITMAAGGATRTSTHPQPMSPLSSSSSTTENNPVSETV</sequence>
<dbReference type="Gene3D" id="1.10.167.10">
    <property type="entry name" value="Regulator of G-protein Signalling 4, domain 2"/>
    <property type="match status" value="1"/>
</dbReference>
<dbReference type="InterPro" id="IPR016137">
    <property type="entry name" value="RGS"/>
</dbReference>
<dbReference type="WBParaSite" id="SSLN_0001833901-mRNA-1">
    <property type="protein sequence ID" value="SSLN_0001833901-mRNA-1"/>
    <property type="gene ID" value="SSLN_0001833901"/>
</dbReference>
<accession>A0A183TMH0</accession>
<feature type="compositionally biased region" description="Low complexity" evidence="1">
    <location>
        <begin position="147"/>
        <end position="165"/>
    </location>
</feature>
<feature type="region of interest" description="Disordered" evidence="1">
    <location>
        <begin position="134"/>
        <end position="165"/>
    </location>
</feature>
<name>A0A183TMH0_SCHSO</name>
<evidence type="ECO:0000256" key="1">
    <source>
        <dbReference type="SAM" id="MobiDB-lite"/>
    </source>
</evidence>
<organism evidence="3">
    <name type="scientific">Schistocephalus solidus</name>
    <name type="common">Tapeworm</name>
    <dbReference type="NCBI Taxonomy" id="70667"/>
    <lineage>
        <taxon>Eukaryota</taxon>
        <taxon>Metazoa</taxon>
        <taxon>Spiralia</taxon>
        <taxon>Lophotrochozoa</taxon>
        <taxon>Platyhelminthes</taxon>
        <taxon>Cestoda</taxon>
        <taxon>Eucestoda</taxon>
        <taxon>Diphyllobothriidea</taxon>
        <taxon>Diphyllobothriidae</taxon>
        <taxon>Schistocephalus</taxon>
    </lineage>
</organism>
<dbReference type="InterPro" id="IPR036305">
    <property type="entry name" value="RGS_sf"/>
</dbReference>
<evidence type="ECO:0000313" key="3">
    <source>
        <dbReference type="WBParaSite" id="SSLN_0001833901-mRNA-1"/>
    </source>
</evidence>
<feature type="domain" description="RGS" evidence="2">
    <location>
        <begin position="1"/>
        <end position="38"/>
    </location>
</feature>
<dbReference type="InterPro" id="IPR024066">
    <property type="entry name" value="RGS_subdom1/3"/>
</dbReference>
<dbReference type="PROSITE" id="PS50132">
    <property type="entry name" value="RGS"/>
    <property type="match status" value="1"/>
</dbReference>
<evidence type="ECO:0000259" key="2">
    <source>
        <dbReference type="PROSITE" id="PS50132"/>
    </source>
</evidence>
<dbReference type="InterPro" id="IPR044926">
    <property type="entry name" value="RGS_subdomain_2"/>
</dbReference>
<proteinExistence type="predicted"/>
<protein>
    <submittedName>
        <fullName evidence="3">RGS domain-containing protein</fullName>
    </submittedName>
</protein>
<dbReference type="Pfam" id="PF00615">
    <property type="entry name" value="RGS"/>
    <property type="match status" value="1"/>
</dbReference>
<reference evidence="3" key="1">
    <citation type="submission" date="2016-06" db="UniProtKB">
        <authorList>
            <consortium name="WormBaseParasite"/>
        </authorList>
    </citation>
    <scope>IDENTIFICATION</scope>
</reference>